<gene>
    <name evidence="1" type="ORF">SLEP1_g20967</name>
</gene>
<proteinExistence type="predicted"/>
<dbReference type="AlphaFoldDB" id="A0AAV5J4E3"/>
<protein>
    <submittedName>
        <fullName evidence="1">Uncharacterized protein</fullName>
    </submittedName>
</protein>
<dbReference type="Proteomes" id="UP001054252">
    <property type="component" value="Unassembled WGS sequence"/>
</dbReference>
<comment type="caution">
    <text evidence="1">The sequence shown here is derived from an EMBL/GenBank/DDBJ whole genome shotgun (WGS) entry which is preliminary data.</text>
</comment>
<sequence>MPAKLGCVIVAVEVAEDSMAALRWFLHNIKLRTSAPNSCETPGSLVILHAPPPSIPEA</sequence>
<organism evidence="1 2">
    <name type="scientific">Rubroshorea leprosula</name>
    <dbReference type="NCBI Taxonomy" id="152421"/>
    <lineage>
        <taxon>Eukaryota</taxon>
        <taxon>Viridiplantae</taxon>
        <taxon>Streptophyta</taxon>
        <taxon>Embryophyta</taxon>
        <taxon>Tracheophyta</taxon>
        <taxon>Spermatophyta</taxon>
        <taxon>Magnoliopsida</taxon>
        <taxon>eudicotyledons</taxon>
        <taxon>Gunneridae</taxon>
        <taxon>Pentapetalae</taxon>
        <taxon>rosids</taxon>
        <taxon>malvids</taxon>
        <taxon>Malvales</taxon>
        <taxon>Dipterocarpaceae</taxon>
        <taxon>Rubroshorea</taxon>
    </lineage>
</organism>
<reference evidence="1 2" key="1">
    <citation type="journal article" date="2021" name="Commun. Biol.">
        <title>The genome of Shorea leprosula (Dipterocarpaceae) highlights the ecological relevance of drought in aseasonal tropical rainforests.</title>
        <authorList>
            <person name="Ng K.K.S."/>
            <person name="Kobayashi M.J."/>
            <person name="Fawcett J.A."/>
            <person name="Hatakeyama M."/>
            <person name="Paape T."/>
            <person name="Ng C.H."/>
            <person name="Ang C.C."/>
            <person name="Tnah L.H."/>
            <person name="Lee C.T."/>
            <person name="Nishiyama T."/>
            <person name="Sese J."/>
            <person name="O'Brien M.J."/>
            <person name="Copetti D."/>
            <person name="Mohd Noor M.I."/>
            <person name="Ong R.C."/>
            <person name="Putra M."/>
            <person name="Sireger I.Z."/>
            <person name="Indrioko S."/>
            <person name="Kosugi Y."/>
            <person name="Izuno A."/>
            <person name="Isagi Y."/>
            <person name="Lee S.L."/>
            <person name="Shimizu K.K."/>
        </authorList>
    </citation>
    <scope>NUCLEOTIDE SEQUENCE [LARGE SCALE GENOMIC DNA]</scope>
    <source>
        <strain evidence="1">214</strain>
    </source>
</reference>
<name>A0AAV5J4E3_9ROSI</name>
<dbReference type="EMBL" id="BPVZ01000030">
    <property type="protein sequence ID" value="GKV09473.1"/>
    <property type="molecule type" value="Genomic_DNA"/>
</dbReference>
<evidence type="ECO:0000313" key="1">
    <source>
        <dbReference type="EMBL" id="GKV09473.1"/>
    </source>
</evidence>
<accession>A0AAV5J4E3</accession>
<keyword evidence="2" id="KW-1185">Reference proteome</keyword>
<evidence type="ECO:0000313" key="2">
    <source>
        <dbReference type="Proteomes" id="UP001054252"/>
    </source>
</evidence>